<evidence type="ECO:0000256" key="3">
    <source>
        <dbReference type="SAM" id="SignalP"/>
    </source>
</evidence>
<feature type="coiled-coil region" evidence="1">
    <location>
        <begin position="88"/>
        <end position="115"/>
    </location>
</feature>
<dbReference type="EMBL" id="JBJJXE010000005">
    <property type="protein sequence ID" value="MFL1732322.1"/>
    <property type="molecule type" value="Genomic_DNA"/>
</dbReference>
<organism evidence="4 5">
    <name type="scientific">Moraxella oculi</name>
    <dbReference type="NCBI Taxonomy" id="2940516"/>
    <lineage>
        <taxon>Bacteria</taxon>
        <taxon>Pseudomonadati</taxon>
        <taxon>Pseudomonadota</taxon>
        <taxon>Gammaproteobacteria</taxon>
        <taxon>Moraxellales</taxon>
        <taxon>Moraxellaceae</taxon>
        <taxon>Moraxella</taxon>
    </lineage>
</organism>
<evidence type="ECO:0000313" key="4">
    <source>
        <dbReference type="EMBL" id="MFL1732322.1"/>
    </source>
</evidence>
<reference evidence="4 5" key="1">
    <citation type="submission" date="2024-11" db="EMBL/GenBank/DDBJ databases">
        <title>First Report of Moraxella oculi in Brazil in an Infectious Bovine Keratoconjunctivitis Outbreak.</title>
        <authorList>
            <person name="Carvalho C.V."/>
            <person name="Domingues R."/>
            <person name="Coutinho C."/>
            <person name="Honorio N.T.B.S."/>
            <person name="Faza D.R.L.R."/>
            <person name="Carvalho W.A."/>
            <person name="Machado A.B.F."/>
            <person name="Martins M.F."/>
            <person name="Gaspar E.B."/>
        </authorList>
    </citation>
    <scope>NUCLEOTIDE SEQUENCE [LARGE SCALE GENOMIC DNA]</scope>
    <source>
        <strain evidence="4 5">2117LE</strain>
    </source>
</reference>
<protein>
    <recommendedName>
        <fullName evidence="6">SH3 domain protein</fullName>
    </recommendedName>
</protein>
<gene>
    <name evidence="4" type="ORF">ACJHVH_04840</name>
</gene>
<evidence type="ECO:0008006" key="6">
    <source>
        <dbReference type="Google" id="ProtNLM"/>
    </source>
</evidence>
<sequence length="151" mass="16341">MKKHTASFFLLTCLSVASSAFANTPAPITEKTAAFTNQTIITNPADAQSDGQHSSQFQHDALSISEDAHTPSIEEIAAPKDNALSLANAELLVKNAELERRINDLTTQVNVLTNERSGQLFLYGAITVLVTIGLCVLAGTLISMRNQRSRW</sequence>
<name>A0ABW8U8C5_9GAMM</name>
<keyword evidence="2" id="KW-1133">Transmembrane helix</keyword>
<evidence type="ECO:0000256" key="1">
    <source>
        <dbReference type="SAM" id="Coils"/>
    </source>
</evidence>
<keyword evidence="2" id="KW-0812">Transmembrane</keyword>
<comment type="caution">
    <text evidence="4">The sequence shown here is derived from an EMBL/GenBank/DDBJ whole genome shotgun (WGS) entry which is preliminary data.</text>
</comment>
<keyword evidence="3" id="KW-0732">Signal</keyword>
<dbReference type="RefSeq" id="WP_407068977.1">
    <property type="nucleotide sequence ID" value="NZ_JBJJXE010000005.1"/>
</dbReference>
<feature type="chain" id="PRO_5045459994" description="SH3 domain protein" evidence="3">
    <location>
        <begin position="23"/>
        <end position="151"/>
    </location>
</feature>
<keyword evidence="2" id="KW-0472">Membrane</keyword>
<accession>A0ABW8U8C5</accession>
<keyword evidence="1" id="KW-0175">Coiled coil</keyword>
<evidence type="ECO:0000256" key="2">
    <source>
        <dbReference type="SAM" id="Phobius"/>
    </source>
</evidence>
<evidence type="ECO:0000313" key="5">
    <source>
        <dbReference type="Proteomes" id="UP001624684"/>
    </source>
</evidence>
<keyword evidence="5" id="KW-1185">Reference proteome</keyword>
<proteinExistence type="predicted"/>
<dbReference type="Proteomes" id="UP001624684">
    <property type="component" value="Unassembled WGS sequence"/>
</dbReference>
<feature type="transmembrane region" description="Helical" evidence="2">
    <location>
        <begin position="120"/>
        <end position="142"/>
    </location>
</feature>
<feature type="signal peptide" evidence="3">
    <location>
        <begin position="1"/>
        <end position="22"/>
    </location>
</feature>